<dbReference type="InterPro" id="IPR012910">
    <property type="entry name" value="Plug_dom"/>
</dbReference>
<dbReference type="GO" id="GO:0015344">
    <property type="term" value="F:siderophore uptake transmembrane transporter activity"/>
    <property type="evidence" value="ECO:0007669"/>
    <property type="project" value="TreeGrafter"/>
</dbReference>
<dbReference type="InterPro" id="IPR010105">
    <property type="entry name" value="TonB_sidphr_rcpt"/>
</dbReference>
<dbReference type="Gene3D" id="2.40.170.20">
    <property type="entry name" value="TonB-dependent receptor, beta-barrel domain"/>
    <property type="match status" value="1"/>
</dbReference>
<keyword evidence="11 14" id="KW-0472">Membrane</keyword>
<dbReference type="PANTHER" id="PTHR32552:SF68">
    <property type="entry name" value="FERRICHROME OUTER MEMBRANE TRANSPORTER_PHAGE RECEPTOR"/>
    <property type="match status" value="1"/>
</dbReference>
<accession>A0A2U1U9B7</accession>
<dbReference type="EMBL" id="QDKH01000005">
    <property type="protein sequence ID" value="PWC18174.1"/>
    <property type="molecule type" value="Genomic_DNA"/>
</dbReference>
<evidence type="ECO:0000256" key="13">
    <source>
        <dbReference type="ARBA" id="ARBA00023237"/>
    </source>
</evidence>
<dbReference type="Pfam" id="PF07715">
    <property type="entry name" value="Plug"/>
    <property type="match status" value="1"/>
</dbReference>
<evidence type="ECO:0000256" key="7">
    <source>
        <dbReference type="ARBA" id="ARBA00022729"/>
    </source>
</evidence>
<dbReference type="Gene3D" id="2.170.130.10">
    <property type="entry name" value="TonB-dependent receptor, plug domain"/>
    <property type="match status" value="1"/>
</dbReference>
<dbReference type="Proteomes" id="UP000296159">
    <property type="component" value="Unassembled WGS sequence"/>
</dbReference>
<dbReference type="InterPro" id="IPR000531">
    <property type="entry name" value="Beta-barrel_TonB"/>
</dbReference>
<evidence type="ECO:0000256" key="6">
    <source>
        <dbReference type="ARBA" id="ARBA00022692"/>
    </source>
</evidence>
<keyword evidence="4 14" id="KW-1134">Transmembrane beta strand</keyword>
<dbReference type="CDD" id="cd01347">
    <property type="entry name" value="ligand_gated_channel"/>
    <property type="match status" value="1"/>
</dbReference>
<evidence type="ECO:0000256" key="10">
    <source>
        <dbReference type="ARBA" id="ARBA00023077"/>
    </source>
</evidence>
<dbReference type="PROSITE" id="PS52016">
    <property type="entry name" value="TONB_DEPENDENT_REC_3"/>
    <property type="match status" value="1"/>
</dbReference>
<keyword evidence="9" id="KW-0406">Ion transport</keyword>
<feature type="domain" description="Secretin/TonB short N-terminal" evidence="17">
    <location>
        <begin position="73"/>
        <end position="124"/>
    </location>
</feature>
<evidence type="ECO:0000313" key="19">
    <source>
        <dbReference type="Proteomes" id="UP000296159"/>
    </source>
</evidence>
<dbReference type="AlphaFoldDB" id="A0A2U1U9B7"/>
<dbReference type="GO" id="GO:0009279">
    <property type="term" value="C:cell outer membrane"/>
    <property type="evidence" value="ECO:0007669"/>
    <property type="project" value="UniProtKB-SubCell"/>
</dbReference>
<keyword evidence="7 16" id="KW-0732">Signal</keyword>
<evidence type="ECO:0000256" key="4">
    <source>
        <dbReference type="ARBA" id="ARBA00022452"/>
    </source>
</evidence>
<comment type="similarity">
    <text evidence="2 14 15">Belongs to the TonB-dependent receptor family.</text>
</comment>
<feature type="chain" id="PRO_5015551446" evidence="16">
    <location>
        <begin position="47"/>
        <end position="795"/>
    </location>
</feature>
<evidence type="ECO:0000256" key="12">
    <source>
        <dbReference type="ARBA" id="ARBA00023170"/>
    </source>
</evidence>
<keyword evidence="19" id="KW-1185">Reference proteome</keyword>
<evidence type="ECO:0000259" key="17">
    <source>
        <dbReference type="SMART" id="SM00965"/>
    </source>
</evidence>
<dbReference type="SMART" id="SM00965">
    <property type="entry name" value="STN"/>
    <property type="match status" value="1"/>
</dbReference>
<protein>
    <submittedName>
        <fullName evidence="18">TonB-dependent siderophore receptor</fullName>
    </submittedName>
</protein>
<evidence type="ECO:0000313" key="18">
    <source>
        <dbReference type="EMBL" id="PWC18174.1"/>
    </source>
</evidence>
<keyword evidence="6 14" id="KW-0812">Transmembrane</keyword>
<evidence type="ECO:0000256" key="11">
    <source>
        <dbReference type="ARBA" id="ARBA00023136"/>
    </source>
</evidence>
<comment type="subcellular location">
    <subcellularLocation>
        <location evidence="1 14">Cell outer membrane</location>
        <topology evidence="1 14">Multi-pass membrane protein</topology>
    </subcellularLocation>
</comment>
<gene>
    <name evidence="18" type="ORF">DDT56_04705</name>
</gene>
<dbReference type="PANTHER" id="PTHR32552">
    <property type="entry name" value="FERRICHROME IRON RECEPTOR-RELATED"/>
    <property type="match status" value="1"/>
</dbReference>
<dbReference type="InterPro" id="IPR011662">
    <property type="entry name" value="Secretin/TonB_short_N"/>
</dbReference>
<evidence type="ECO:0000256" key="14">
    <source>
        <dbReference type="PROSITE-ProRule" id="PRU01360"/>
    </source>
</evidence>
<dbReference type="SUPFAM" id="SSF56935">
    <property type="entry name" value="Porins"/>
    <property type="match status" value="1"/>
</dbReference>
<reference evidence="18 19" key="1">
    <citation type="submission" date="2018-04" db="EMBL/GenBank/DDBJ databases">
        <title>Brenneria corticis sp.nov.</title>
        <authorList>
            <person name="Li Y."/>
        </authorList>
    </citation>
    <scope>NUCLEOTIDE SEQUENCE [LARGE SCALE GENOMIC DNA]</scope>
    <source>
        <strain evidence="18 19">CFCC 11842</strain>
    </source>
</reference>
<dbReference type="GO" id="GO:0038023">
    <property type="term" value="F:signaling receptor activity"/>
    <property type="evidence" value="ECO:0007669"/>
    <property type="project" value="InterPro"/>
</dbReference>
<keyword evidence="3 14" id="KW-0813">Transport</keyword>
<dbReference type="RefSeq" id="WP_136165337.1">
    <property type="nucleotide sequence ID" value="NZ_KZ819073.1"/>
</dbReference>
<evidence type="ECO:0000256" key="9">
    <source>
        <dbReference type="ARBA" id="ARBA00023065"/>
    </source>
</evidence>
<dbReference type="Gene3D" id="3.55.50.30">
    <property type="match status" value="1"/>
</dbReference>
<dbReference type="InterPro" id="IPR037066">
    <property type="entry name" value="Plug_dom_sf"/>
</dbReference>
<dbReference type="Pfam" id="PF07660">
    <property type="entry name" value="STN"/>
    <property type="match status" value="1"/>
</dbReference>
<evidence type="ECO:0000256" key="15">
    <source>
        <dbReference type="RuleBase" id="RU003357"/>
    </source>
</evidence>
<evidence type="ECO:0000256" key="3">
    <source>
        <dbReference type="ARBA" id="ARBA00022448"/>
    </source>
</evidence>
<name>A0A2U1U9B7_9GAMM</name>
<keyword evidence="5" id="KW-0410">Iron transport</keyword>
<keyword evidence="10 15" id="KW-0798">TonB box</keyword>
<dbReference type="GO" id="GO:0015891">
    <property type="term" value="P:siderophore transport"/>
    <property type="evidence" value="ECO:0007669"/>
    <property type="project" value="InterPro"/>
</dbReference>
<dbReference type="NCBIfam" id="TIGR01783">
    <property type="entry name" value="TonB-siderophor"/>
    <property type="match status" value="1"/>
</dbReference>
<evidence type="ECO:0000256" key="1">
    <source>
        <dbReference type="ARBA" id="ARBA00004571"/>
    </source>
</evidence>
<keyword evidence="13 14" id="KW-0998">Cell outer membrane</keyword>
<comment type="caution">
    <text evidence="18">The sequence shown here is derived from an EMBL/GenBank/DDBJ whole genome shotgun (WGS) entry which is preliminary data.</text>
</comment>
<proteinExistence type="inferred from homology"/>
<feature type="signal peptide" evidence="16">
    <location>
        <begin position="1"/>
        <end position="46"/>
    </location>
</feature>
<keyword evidence="12 18" id="KW-0675">Receptor</keyword>
<dbReference type="InterPro" id="IPR039426">
    <property type="entry name" value="TonB-dep_rcpt-like"/>
</dbReference>
<keyword evidence="8" id="KW-0408">Iron</keyword>
<dbReference type="InterPro" id="IPR036942">
    <property type="entry name" value="Beta-barrel_TonB_sf"/>
</dbReference>
<evidence type="ECO:0000256" key="16">
    <source>
        <dbReference type="SAM" id="SignalP"/>
    </source>
</evidence>
<sequence length="795" mass="86561">MSKQQNYFNTSGLGFKKRLFFTRLFTINAATALILSTAAVPITAQAADEAITFSIPAGDLQKGLLAVANQSNQTISFNPALVTNYQAPALNGRYTTRQAILRLLQGSPLLLTSTDNGTLTIVSSQGNSVAAARANDKTLPAITVTGAGEDELVLNPGDSSSALRINTPLQQTAQSVQVISSKLINDRQATSLEDALKNSAGVNAIRNNRGTLTYWMRGYGVTSGLTDGVAGSSNAGVGQGTSIEGVERIEVLKGPQSVLSGSSSPAGTINLVRKKPVTEPLRRVKVEAARYGEFKTALDLGGALTDDKAFSYRLNASTMKSNSAFPDFNGSHGDYLAPALAWQGDSTRILIGAEVNKERISGPAGTFYSNGKVQKLPVYRLGDKDDHFRIKTTNAYYDLQQDLFGSWTFNSKANFQSTSGQAKMNETLIIESNGDKLSHPLANKYTDQSWNLQNDFRGVIETGPVKQTLLIGHDYQYERYNSYDGRFILLSNGNVFDPGSLVYDGIGEPDSRTSRSKMIQSGILLQDSIDLWDRLHVQVSLKRSSWNNTYLTTSGVVSYTTDKWIPNYGVSFDITPDVTVYANYLNSFSGNAQVNRQTGEVLPPATGKSKEIGLKVNLLDDNLTLTTALFDIRQNNVVVFNNGIAVGAEGRESKGFDIDLNGTLLPGWELSASYTYSEKKTPDSSFWNTFNDTPRHTGNLWTSYEIQNGLLQGAGASVGISGTSKTSRNGTRNNYFTIGSQAQTDVAVFYRQPDWSLRLGVDNVFDRDLYYSTSTDSYVGVKEGRTWRLTGTYSF</sequence>
<evidence type="ECO:0000256" key="8">
    <source>
        <dbReference type="ARBA" id="ARBA00023004"/>
    </source>
</evidence>
<organism evidence="18 19">
    <name type="scientific">Brenneria corticis</name>
    <dbReference type="NCBI Taxonomy" id="2173106"/>
    <lineage>
        <taxon>Bacteria</taxon>
        <taxon>Pseudomonadati</taxon>
        <taxon>Pseudomonadota</taxon>
        <taxon>Gammaproteobacteria</taxon>
        <taxon>Enterobacterales</taxon>
        <taxon>Pectobacteriaceae</taxon>
        <taxon>Brenneria</taxon>
    </lineage>
</organism>
<evidence type="ECO:0000256" key="5">
    <source>
        <dbReference type="ARBA" id="ARBA00022496"/>
    </source>
</evidence>
<evidence type="ECO:0000256" key="2">
    <source>
        <dbReference type="ARBA" id="ARBA00009810"/>
    </source>
</evidence>
<dbReference type="Pfam" id="PF00593">
    <property type="entry name" value="TonB_dep_Rec_b-barrel"/>
    <property type="match status" value="1"/>
</dbReference>